<protein>
    <submittedName>
        <fullName evidence="2">Putative conserved secreted protein</fullName>
    </submittedName>
</protein>
<sequence>MWLCYAKFLVLLPILVNLVACRYMEIGSPVLDCVRIRNVETRVLVYGTGYFHSDDNQRYVGTWNYDGTPFNSAFKVERILKYKEPLYYLRMINTQEYLFGGPFTTTSKTRIPIFSYHKKVNTTLDPEGIFGFEKARDKRGALNGAWYIKAVHFEHYVIGSRTEADPPKGDTTFHLLQMDRRYQPELTTEHQFYLEQC</sequence>
<evidence type="ECO:0000313" key="2">
    <source>
        <dbReference type="EMBL" id="JAV33174.1"/>
    </source>
</evidence>
<dbReference type="AlphaFoldDB" id="A0A1Q3G062"/>
<accession>A0A1Q3G062</accession>
<organism evidence="2">
    <name type="scientific">Culex tarsalis</name>
    <name type="common">Encephalitis mosquito</name>
    <dbReference type="NCBI Taxonomy" id="7177"/>
    <lineage>
        <taxon>Eukaryota</taxon>
        <taxon>Metazoa</taxon>
        <taxon>Ecdysozoa</taxon>
        <taxon>Arthropoda</taxon>
        <taxon>Hexapoda</taxon>
        <taxon>Insecta</taxon>
        <taxon>Pterygota</taxon>
        <taxon>Neoptera</taxon>
        <taxon>Endopterygota</taxon>
        <taxon>Diptera</taxon>
        <taxon>Nematocera</taxon>
        <taxon>Culicoidea</taxon>
        <taxon>Culicidae</taxon>
        <taxon>Culicinae</taxon>
        <taxon>Culicini</taxon>
        <taxon>Culex</taxon>
        <taxon>Culex</taxon>
    </lineage>
</organism>
<reference evidence="2" key="1">
    <citation type="submission" date="2017-01" db="EMBL/GenBank/DDBJ databases">
        <title>A deep insight into the sialotranscriptome of adult male and female Cluex tarsalis mosquitoes.</title>
        <authorList>
            <person name="Ribeiro J.M."/>
            <person name="Moreira F."/>
            <person name="Bernard K.A."/>
            <person name="Calvo E."/>
        </authorList>
    </citation>
    <scope>NUCLEOTIDE SEQUENCE</scope>
    <source>
        <strain evidence="2">Kern County</strain>
        <tissue evidence="2">Salivary glands</tissue>
    </source>
</reference>
<keyword evidence="1" id="KW-0732">Signal</keyword>
<feature type="signal peptide" evidence="1">
    <location>
        <begin position="1"/>
        <end position="21"/>
    </location>
</feature>
<feature type="chain" id="PRO_5012026773" evidence="1">
    <location>
        <begin position="22"/>
        <end position="197"/>
    </location>
</feature>
<name>A0A1Q3G062_CULTA</name>
<proteinExistence type="predicted"/>
<dbReference type="EMBL" id="GFDL01001871">
    <property type="protein sequence ID" value="JAV33174.1"/>
    <property type="molecule type" value="Transcribed_RNA"/>
</dbReference>
<evidence type="ECO:0000256" key="1">
    <source>
        <dbReference type="SAM" id="SignalP"/>
    </source>
</evidence>